<dbReference type="InterPro" id="IPR006162">
    <property type="entry name" value="Ppantetheine_attach_site"/>
</dbReference>
<dbReference type="InterPro" id="IPR009081">
    <property type="entry name" value="PP-bd_ACP"/>
</dbReference>
<dbReference type="GO" id="GO:0044550">
    <property type="term" value="P:secondary metabolite biosynthetic process"/>
    <property type="evidence" value="ECO:0007669"/>
    <property type="project" value="TreeGrafter"/>
</dbReference>
<dbReference type="Gene3D" id="1.10.1200.10">
    <property type="entry name" value="ACP-like"/>
    <property type="match status" value="2"/>
</dbReference>
<dbReference type="FunFam" id="1.10.1200.10:FF:000005">
    <property type="entry name" value="Nonribosomal peptide synthetase 1"/>
    <property type="match status" value="1"/>
</dbReference>
<dbReference type="Pfam" id="PF00550">
    <property type="entry name" value="PP-binding"/>
    <property type="match status" value="2"/>
</dbReference>
<dbReference type="GO" id="GO:0016874">
    <property type="term" value="F:ligase activity"/>
    <property type="evidence" value="ECO:0007669"/>
    <property type="project" value="UniProtKB-KW"/>
</dbReference>
<keyword evidence="3" id="KW-0436">Ligase</keyword>
<dbReference type="CDD" id="cd05918">
    <property type="entry name" value="A_NRPS_SidN3_like"/>
    <property type="match status" value="1"/>
</dbReference>
<organism evidence="6 7">
    <name type="scientific">Exophiala aquamarina CBS 119918</name>
    <dbReference type="NCBI Taxonomy" id="1182545"/>
    <lineage>
        <taxon>Eukaryota</taxon>
        <taxon>Fungi</taxon>
        <taxon>Dikarya</taxon>
        <taxon>Ascomycota</taxon>
        <taxon>Pezizomycotina</taxon>
        <taxon>Eurotiomycetes</taxon>
        <taxon>Chaetothyriomycetidae</taxon>
        <taxon>Chaetothyriales</taxon>
        <taxon>Herpotrichiellaceae</taxon>
        <taxon>Exophiala</taxon>
    </lineage>
</organism>
<dbReference type="SMART" id="SM00823">
    <property type="entry name" value="PKS_PP"/>
    <property type="match status" value="2"/>
</dbReference>
<dbReference type="STRING" id="1182545.A0A072P2G7"/>
<dbReference type="InterPro" id="IPR020845">
    <property type="entry name" value="AMP-binding_CS"/>
</dbReference>
<evidence type="ECO:0000256" key="4">
    <source>
        <dbReference type="ARBA" id="ARBA00029454"/>
    </source>
</evidence>
<evidence type="ECO:0000313" key="7">
    <source>
        <dbReference type="Proteomes" id="UP000027920"/>
    </source>
</evidence>
<dbReference type="PANTHER" id="PTHR45527:SF3">
    <property type="entry name" value="SIDEROPHORE SYNTHETASE (EUROFUNG)"/>
    <property type="match status" value="1"/>
</dbReference>
<feature type="domain" description="Carrier" evidence="5">
    <location>
        <begin position="747"/>
        <end position="822"/>
    </location>
</feature>
<dbReference type="GO" id="GO:0005737">
    <property type="term" value="C:cytoplasm"/>
    <property type="evidence" value="ECO:0007669"/>
    <property type="project" value="TreeGrafter"/>
</dbReference>
<dbReference type="InterPro" id="IPR023213">
    <property type="entry name" value="CAT-like_dom_sf"/>
</dbReference>
<dbReference type="Gene3D" id="3.30.300.30">
    <property type="match status" value="1"/>
</dbReference>
<dbReference type="Gene3D" id="3.30.559.30">
    <property type="entry name" value="Nonribosomal peptide synthetase, condensation domain"/>
    <property type="match status" value="2"/>
</dbReference>
<dbReference type="InterPro" id="IPR042099">
    <property type="entry name" value="ANL_N_sf"/>
</dbReference>
<keyword evidence="7" id="KW-1185">Reference proteome</keyword>
<dbReference type="EMBL" id="AMGV01000011">
    <property type="protein sequence ID" value="KEF54056.1"/>
    <property type="molecule type" value="Genomic_DNA"/>
</dbReference>
<dbReference type="VEuPathDB" id="FungiDB:A1O9_09851"/>
<dbReference type="PROSITE" id="PS00455">
    <property type="entry name" value="AMP_BINDING"/>
    <property type="match status" value="1"/>
</dbReference>
<dbReference type="OrthoDB" id="416786at2759"/>
<evidence type="ECO:0000256" key="3">
    <source>
        <dbReference type="ARBA" id="ARBA00022598"/>
    </source>
</evidence>
<dbReference type="CDD" id="cd19542">
    <property type="entry name" value="CT_NRPS-like"/>
    <property type="match status" value="1"/>
</dbReference>
<evidence type="ECO:0000259" key="5">
    <source>
        <dbReference type="PROSITE" id="PS50075"/>
    </source>
</evidence>
<dbReference type="InterPro" id="IPR036736">
    <property type="entry name" value="ACP-like_sf"/>
</dbReference>
<gene>
    <name evidence="6" type="ORF">A1O9_09851</name>
</gene>
<proteinExistence type="inferred from homology"/>
<dbReference type="InterPro" id="IPR001242">
    <property type="entry name" value="Condensation_dom"/>
</dbReference>
<dbReference type="Gene3D" id="3.40.50.12780">
    <property type="entry name" value="N-terminal domain of ligase-like"/>
    <property type="match status" value="1"/>
</dbReference>
<feature type="domain" description="Carrier" evidence="5">
    <location>
        <begin position="1406"/>
        <end position="1482"/>
    </location>
</feature>
<dbReference type="GO" id="GO:0043041">
    <property type="term" value="P:amino acid activation for nonribosomal peptide biosynthetic process"/>
    <property type="evidence" value="ECO:0007669"/>
    <property type="project" value="TreeGrafter"/>
</dbReference>
<evidence type="ECO:0000256" key="2">
    <source>
        <dbReference type="ARBA" id="ARBA00022553"/>
    </source>
</evidence>
<dbReference type="Proteomes" id="UP000027920">
    <property type="component" value="Unassembled WGS sequence"/>
</dbReference>
<dbReference type="InterPro" id="IPR045851">
    <property type="entry name" value="AMP-bd_C_sf"/>
</dbReference>
<dbReference type="Pfam" id="PF00501">
    <property type="entry name" value="AMP-binding"/>
    <property type="match status" value="1"/>
</dbReference>
<dbReference type="GeneID" id="25284759"/>
<evidence type="ECO:0000313" key="6">
    <source>
        <dbReference type="EMBL" id="KEF54056.1"/>
    </source>
</evidence>
<dbReference type="Gene3D" id="3.30.559.10">
    <property type="entry name" value="Chloramphenicol acetyltransferase-like domain"/>
    <property type="match status" value="2"/>
</dbReference>
<dbReference type="GO" id="GO:0031177">
    <property type="term" value="F:phosphopantetheine binding"/>
    <property type="evidence" value="ECO:0007669"/>
    <property type="project" value="InterPro"/>
</dbReference>
<dbReference type="PANTHER" id="PTHR45527">
    <property type="entry name" value="NONRIBOSOMAL PEPTIDE SYNTHETASE"/>
    <property type="match status" value="1"/>
</dbReference>
<keyword evidence="2" id="KW-0597">Phosphoprotein</keyword>
<dbReference type="FunFam" id="3.30.559.30:FF:000003">
    <property type="entry name" value="Nonribosomal peptide synthase SidD"/>
    <property type="match status" value="1"/>
</dbReference>
<sequence>MHSSVDTTQIRWESALLYDIPSLSSKTSDEQVNFLILAFALLISRGNFSDEGSSFSWGFYEPPYNETSPQVFPKEIYMKDLSDRNTNIRMALKTLEALRRDHDNACNPGSLICMTVQERQVQKEASSTTTLFLAAKIEGQRLLLSTTDQIIKSIQHMVKFQIPAFIDILQSILSNNEQTLTSAVQIVESELKEIWTWNEVVPPTIECCMHEIIVAKAIEHPEKPAVMSWDGELTYGQLDHLSCRLSEQLCRLGVEIGSFVVLCFEKSMWTSVGLLSVMRAGGTVVLIDPSQPEARLSTIVQEVQAKFVLTSQRHAKLGSRIGPAAQIAVVDSGLWQNSKETGPLSLPSVPPSSLLYIIFTSGSTGKPKGIAISHANFTTGAIPRAEAVGYKPHSRVLDFPSYAFDVSLDCMLCTLSVGGCICVPSEEQRLNDLNGAIKLMNVNMAHLTPSVARLLSLDALTSLEVLGLGGESLSTSDALSWSKTTKLIIAYGPSECTVGCTINNNVHVDRSYTSIGKAVGGVTWIVDPDDHNLLTPIGGVGELLVEGGIVGVGYLNDPQKTTEVFIENPEWLLSGSKITPGRRGRLYKTGDLVKYDPDGSGDICFVGRKDRQVKLRGQRVELAEIEHHLLTKLPEGSQVAADVITPGSKDREPVLVAFVSEDKRKQPPLNFEGLPFSSELCRCLEHINPYLAEVLPRYMIPIAYIPLPTMPLLVSCKIDRKRIQDIGRSMTLHQLAKYAVGVVDNQKPQTETEILLQKIWKSLLGESLQIGTSDSFFALGGDSLKAMKLVGVARKAGLSLTVAQIFSTPTLSQMASSISRINYEAVEEIGPFSLLDVDWKEDNAKVQVARLCSIASQDVEDVYPCTPLQEGFMALSAKVEDAYIARRVLEVPSLSVAHQLRAAFANISPTSPILRTRIVQVPSRGLMQVIVRGDLSWTLSDSLDEYLSEDSKKQMALGDALARFAIIKDDTKQKIHLVLTMHHALYDGWSMPLIVHRINEAYNGVRTEEPMPFKAFIKYLQNNDHATSAKYWKDQLQGATSQHFPPLPFPGYRPQADSLLEHYTQLPCTSSSYTTLAVAIRAAWALVAAQYTSCNDPIFGETLSGRDSAVQGVEEIEGPLITTIPTRIHVNWSSKITEYLQTVHEQAILRIPYQHMGLQHIRRLSPDALHACELRTGMVLHPNAEQAQTKEMDLERNPALGFVPANDIEAAREALKFNSYALMLVCSLDSRGFLTMASFDSKTVDIPHMENILNEFGLTVQGLCNGADRELSSLQLSKSLDRQWISDIGPYSIDNKELSLSEKHLTPAWDRDPQNPGTLLPQCIIDKPFTDVVVVARPSTLSVSAPDGTLERLHDNSYEKGCLCAPERFDNYSSNGAVVIPPNKYEGTVVNGLDRQDSSVTASNAPQPAPKLDHLRRLWSRILKVPEQEIGLRSDFFALGGDSIAVMKLVSEIRMQGFRLTVADAFAHKQLDKMMDNLTAATHPQEKSSKITPFSAIHAADTNTFVSQVIRPLLVRPNWKIVDVLPARPLQSIAVKGTTQLPRYSVRYELVHFASPVDRVRLFESIQKLVLYNEILRTVFVRHDGNYYAVVLEELRAPVEEFHIDGDVVKFSRALCNLDIQTRMPLGSEFIKFFFVEGGLGKSSLIMKISHAQYDEICLSTLLHQLSALYEGRPIKAAVPFSAYMYHIQGENIPQSIPYWRDLLKGSSLTILRPDIVLKSNRIGSLSKSFDITGRNKEITIATLPTAAWALTLARRLFIRDVTFGEVVSGRNLNFPSCDMVMGPTWQYIPIRVKFEENWTALELLCFVQQQHIASSRFEGIGMNEVVPNCTDWPATVDWFDSVVHQAVDQVTDLSFLSASSQLETVYPHSEPLREWKIQAFVKDNTMTLEIVTFEDWLGFATSLLEDIGASMDQLVNKPCSSLFKDILEDQIHSPPGTNLTLNGGNSNIAANTNYDASADLSETFY</sequence>
<dbReference type="HOGENOM" id="CLU_000022_60_2_1"/>
<dbReference type="FunFam" id="3.40.50.12780:FF:000014">
    <property type="entry name" value="Nonribosomal peptide synthetase 1"/>
    <property type="match status" value="1"/>
</dbReference>
<dbReference type="SUPFAM" id="SSF56801">
    <property type="entry name" value="Acetyl-CoA synthetase-like"/>
    <property type="match status" value="1"/>
</dbReference>
<comment type="caution">
    <text evidence="6">The sequence shown here is derived from an EMBL/GenBank/DDBJ whole genome shotgun (WGS) entry which is preliminary data.</text>
</comment>
<comment type="similarity">
    <text evidence="4">Belongs to the NRP synthetase family.</text>
</comment>
<dbReference type="InterPro" id="IPR000873">
    <property type="entry name" value="AMP-dep_synth/lig_dom"/>
</dbReference>
<dbReference type="SUPFAM" id="SSF47336">
    <property type="entry name" value="ACP-like"/>
    <property type="match status" value="2"/>
</dbReference>
<dbReference type="SUPFAM" id="SSF52777">
    <property type="entry name" value="CoA-dependent acyltransferases"/>
    <property type="match status" value="4"/>
</dbReference>
<dbReference type="NCBIfam" id="TIGR01733">
    <property type="entry name" value="AA-adenyl-dom"/>
    <property type="match status" value="1"/>
</dbReference>
<dbReference type="CDD" id="cd19545">
    <property type="entry name" value="FUM14_C_NRPS-like"/>
    <property type="match status" value="1"/>
</dbReference>
<dbReference type="InterPro" id="IPR020806">
    <property type="entry name" value="PKS_PP-bd"/>
</dbReference>
<dbReference type="Pfam" id="PF00668">
    <property type="entry name" value="Condensation"/>
    <property type="match status" value="2"/>
</dbReference>
<evidence type="ECO:0000256" key="1">
    <source>
        <dbReference type="ARBA" id="ARBA00022450"/>
    </source>
</evidence>
<dbReference type="FunFam" id="3.30.300.30:FF:000015">
    <property type="entry name" value="Nonribosomal peptide synthase SidD"/>
    <property type="match status" value="1"/>
</dbReference>
<dbReference type="InterPro" id="IPR010071">
    <property type="entry name" value="AA_adenyl_dom"/>
</dbReference>
<protein>
    <recommendedName>
        <fullName evidence="5">Carrier domain-containing protein</fullName>
    </recommendedName>
</protein>
<dbReference type="PROSITE" id="PS00012">
    <property type="entry name" value="PHOSPHOPANTETHEINE"/>
    <property type="match status" value="1"/>
</dbReference>
<accession>A0A072P2G7</accession>
<keyword evidence="1" id="KW-0596">Phosphopantetheine</keyword>
<dbReference type="PROSITE" id="PS50075">
    <property type="entry name" value="CARRIER"/>
    <property type="match status" value="2"/>
</dbReference>
<dbReference type="RefSeq" id="XP_013256646.1">
    <property type="nucleotide sequence ID" value="XM_013401192.1"/>
</dbReference>
<reference evidence="6 7" key="1">
    <citation type="submission" date="2013-03" db="EMBL/GenBank/DDBJ databases">
        <title>The Genome Sequence of Exophiala aquamarina CBS 119918.</title>
        <authorList>
            <consortium name="The Broad Institute Genomics Platform"/>
            <person name="Cuomo C."/>
            <person name="de Hoog S."/>
            <person name="Gorbushina A."/>
            <person name="Walker B."/>
            <person name="Young S.K."/>
            <person name="Zeng Q."/>
            <person name="Gargeya S."/>
            <person name="Fitzgerald M."/>
            <person name="Haas B."/>
            <person name="Abouelleil A."/>
            <person name="Allen A.W."/>
            <person name="Alvarado L."/>
            <person name="Arachchi H.M."/>
            <person name="Berlin A.M."/>
            <person name="Chapman S.B."/>
            <person name="Gainer-Dewar J."/>
            <person name="Goldberg J."/>
            <person name="Griggs A."/>
            <person name="Gujja S."/>
            <person name="Hansen M."/>
            <person name="Howarth C."/>
            <person name="Imamovic A."/>
            <person name="Ireland A."/>
            <person name="Larimer J."/>
            <person name="McCowan C."/>
            <person name="Murphy C."/>
            <person name="Pearson M."/>
            <person name="Poon T.W."/>
            <person name="Priest M."/>
            <person name="Roberts A."/>
            <person name="Saif S."/>
            <person name="Shea T."/>
            <person name="Sisk P."/>
            <person name="Sykes S."/>
            <person name="Wortman J."/>
            <person name="Nusbaum C."/>
            <person name="Birren B."/>
        </authorList>
    </citation>
    <scope>NUCLEOTIDE SEQUENCE [LARGE SCALE GENOMIC DNA]</scope>
    <source>
        <strain evidence="6 7">CBS 119918</strain>
    </source>
</reference>
<name>A0A072P2G7_9EURO</name>